<evidence type="ECO:0000256" key="6">
    <source>
        <dbReference type="SAM" id="MobiDB-lite"/>
    </source>
</evidence>
<dbReference type="AlphaFoldDB" id="A0A8H7UBW9"/>
<dbReference type="EMBL" id="JAEPQZ010000009">
    <property type="protein sequence ID" value="KAG2177245.1"/>
    <property type="molecule type" value="Genomic_DNA"/>
</dbReference>
<keyword evidence="3" id="KW-0677">Repeat</keyword>
<evidence type="ECO:0000256" key="1">
    <source>
        <dbReference type="ARBA" id="ARBA00004123"/>
    </source>
</evidence>
<feature type="compositionally biased region" description="Acidic residues" evidence="6">
    <location>
        <begin position="20"/>
        <end position="29"/>
    </location>
</feature>
<feature type="compositionally biased region" description="Basic residues" evidence="6">
    <location>
        <begin position="7"/>
        <end position="16"/>
    </location>
</feature>
<gene>
    <name evidence="7" type="ORF">INT43_007902</name>
</gene>
<keyword evidence="4" id="KW-0040">ANK repeat</keyword>
<proteinExistence type="predicted"/>
<dbReference type="Proteomes" id="UP000654370">
    <property type="component" value="Unassembled WGS sequence"/>
</dbReference>
<feature type="compositionally biased region" description="Basic and acidic residues" evidence="6">
    <location>
        <begin position="160"/>
        <end position="178"/>
    </location>
</feature>
<keyword evidence="2" id="KW-0597">Phosphoprotein</keyword>
<feature type="region of interest" description="Disordered" evidence="6">
    <location>
        <begin position="142"/>
        <end position="178"/>
    </location>
</feature>
<evidence type="ECO:0000256" key="3">
    <source>
        <dbReference type="ARBA" id="ARBA00022737"/>
    </source>
</evidence>
<evidence type="ECO:0000313" key="7">
    <source>
        <dbReference type="EMBL" id="KAG2177245.1"/>
    </source>
</evidence>
<dbReference type="PANTHER" id="PTHR15263">
    <property type="entry name" value="I-KAPPA-B-LIKE PROTEIN IKBL"/>
    <property type="match status" value="1"/>
</dbReference>
<organism evidence="7 8">
    <name type="scientific">Mortierella isabellina</name>
    <name type="common">Filamentous fungus</name>
    <name type="synonym">Umbelopsis isabellina</name>
    <dbReference type="NCBI Taxonomy" id="91625"/>
    <lineage>
        <taxon>Eukaryota</taxon>
        <taxon>Fungi</taxon>
        <taxon>Fungi incertae sedis</taxon>
        <taxon>Mucoromycota</taxon>
        <taxon>Mucoromycotina</taxon>
        <taxon>Umbelopsidomycetes</taxon>
        <taxon>Umbelopsidales</taxon>
        <taxon>Umbelopsidaceae</taxon>
        <taxon>Umbelopsis</taxon>
    </lineage>
</organism>
<evidence type="ECO:0000256" key="2">
    <source>
        <dbReference type="ARBA" id="ARBA00022553"/>
    </source>
</evidence>
<evidence type="ECO:0000256" key="4">
    <source>
        <dbReference type="ARBA" id="ARBA00023043"/>
    </source>
</evidence>
<reference evidence="7" key="1">
    <citation type="submission" date="2020-12" db="EMBL/GenBank/DDBJ databases">
        <title>Metabolic potential, ecology and presence of endohyphal bacteria is reflected in genomic diversity of Mucoromycotina.</title>
        <authorList>
            <person name="Muszewska A."/>
            <person name="Okrasinska A."/>
            <person name="Steczkiewicz K."/>
            <person name="Drgas O."/>
            <person name="Orlowska M."/>
            <person name="Perlinska-Lenart U."/>
            <person name="Aleksandrzak-Piekarczyk T."/>
            <person name="Szatraj K."/>
            <person name="Zielenkiewicz U."/>
            <person name="Pilsyk S."/>
            <person name="Malc E."/>
            <person name="Mieczkowski P."/>
            <person name="Kruszewska J.S."/>
            <person name="Biernat P."/>
            <person name="Pawlowska J."/>
        </authorList>
    </citation>
    <scope>NUCLEOTIDE SEQUENCE</scope>
    <source>
        <strain evidence="7">WA0000067209</strain>
    </source>
</reference>
<keyword evidence="8" id="KW-1185">Reference proteome</keyword>
<comment type="subcellular location">
    <subcellularLocation>
        <location evidence="1">Nucleus</location>
    </subcellularLocation>
</comment>
<dbReference type="PANTHER" id="PTHR15263:SF1">
    <property type="entry name" value="NF-KAPPA-B INHIBITOR-LIKE PROTEIN 1"/>
    <property type="match status" value="1"/>
</dbReference>
<protein>
    <submittedName>
        <fullName evidence="7">Uncharacterized protein</fullName>
    </submittedName>
</protein>
<evidence type="ECO:0000313" key="8">
    <source>
        <dbReference type="Proteomes" id="UP000654370"/>
    </source>
</evidence>
<sequence>MPLTKLSYKKHKKRKRTSSDYDEADSIDDAEPRERDKKKHKHHKTHRSKHKHASYDPPTINDDLEEGWVPPSQSVKPDKSEWNERLFDAMIDDEGQDFHSSQFNSYWQPTPDDSGRRSNVNMMTDEEYRQYIVNGIYERTHADEIKAEKAKQEKRKKDKERKEKEQAKMRAEEAKREREREATRKIRLLQKIGASRKKYQDQWKVFEETAASTKKLYLKDIPWPFTGSELTKDAVRDFLLHDVPESADQKKAIRKELLRYHPDKFMQRVSSRIVDNEKERESIEERINHLSSCLNDIWSEL</sequence>
<evidence type="ECO:0000256" key="5">
    <source>
        <dbReference type="ARBA" id="ARBA00023242"/>
    </source>
</evidence>
<feature type="compositionally biased region" description="Basic residues" evidence="6">
    <location>
        <begin position="36"/>
        <end position="52"/>
    </location>
</feature>
<dbReference type="GO" id="GO:0005634">
    <property type="term" value="C:nucleus"/>
    <property type="evidence" value="ECO:0007669"/>
    <property type="project" value="UniProtKB-SubCell"/>
</dbReference>
<dbReference type="InterPro" id="IPR038753">
    <property type="entry name" value="NFKBIL1"/>
</dbReference>
<feature type="region of interest" description="Disordered" evidence="6">
    <location>
        <begin position="100"/>
        <end position="119"/>
    </location>
</feature>
<name>A0A8H7UBW9_MORIS</name>
<dbReference type="GO" id="GO:0043124">
    <property type="term" value="P:negative regulation of canonical NF-kappaB signal transduction"/>
    <property type="evidence" value="ECO:0007669"/>
    <property type="project" value="InterPro"/>
</dbReference>
<dbReference type="OrthoDB" id="412109at2759"/>
<keyword evidence="5" id="KW-0539">Nucleus</keyword>
<feature type="compositionally biased region" description="Basic and acidic residues" evidence="6">
    <location>
        <begin position="142"/>
        <end position="151"/>
    </location>
</feature>
<comment type="caution">
    <text evidence="7">The sequence shown here is derived from an EMBL/GenBank/DDBJ whole genome shotgun (WGS) entry which is preliminary data.</text>
</comment>
<accession>A0A8H7UBW9</accession>
<feature type="region of interest" description="Disordered" evidence="6">
    <location>
        <begin position="1"/>
        <end position="80"/>
    </location>
</feature>